<dbReference type="OMA" id="ACPIDKG"/>
<dbReference type="RefSeq" id="XP_016645145.1">
    <property type="nucleotide sequence ID" value="XM_016785267.1"/>
</dbReference>
<accession>A0A084GDD4</accession>
<dbReference type="EMBL" id="JOWA01000085">
    <property type="protein sequence ID" value="KEZ45346.1"/>
    <property type="molecule type" value="Genomic_DNA"/>
</dbReference>
<protein>
    <submittedName>
        <fullName evidence="1">Uncharacterized protein</fullName>
    </submittedName>
</protein>
<evidence type="ECO:0000313" key="2">
    <source>
        <dbReference type="Proteomes" id="UP000028545"/>
    </source>
</evidence>
<dbReference type="Proteomes" id="UP000028545">
    <property type="component" value="Unassembled WGS sequence"/>
</dbReference>
<evidence type="ECO:0000313" key="1">
    <source>
        <dbReference type="EMBL" id="KEZ45346.1"/>
    </source>
</evidence>
<comment type="caution">
    <text evidence="1">The sequence shown here is derived from an EMBL/GenBank/DDBJ whole genome shotgun (WGS) entry which is preliminary data.</text>
</comment>
<dbReference type="HOGENOM" id="CLU_080491_0_0_1"/>
<dbReference type="VEuPathDB" id="FungiDB:SAPIO_CDS2159"/>
<organism evidence="1 2">
    <name type="scientific">Pseudallescheria apiosperma</name>
    <name type="common">Scedosporium apiospermum</name>
    <dbReference type="NCBI Taxonomy" id="563466"/>
    <lineage>
        <taxon>Eukaryota</taxon>
        <taxon>Fungi</taxon>
        <taxon>Dikarya</taxon>
        <taxon>Ascomycota</taxon>
        <taxon>Pezizomycotina</taxon>
        <taxon>Sordariomycetes</taxon>
        <taxon>Hypocreomycetidae</taxon>
        <taxon>Microascales</taxon>
        <taxon>Microascaceae</taxon>
        <taxon>Scedosporium</taxon>
    </lineage>
</organism>
<sequence>MPLDFPSEGYNLTEDPEVLPENLLRTECLKVFVEFLQTSGAANAKNHVILKIDFKTTCEGYRGTRISMDVKFDLVARGLMTRSRGISVHPNLPLSYIIDTLLHHRLHDFYFTNINARYYGCRDFIAQALTVLRSQTYIDPYIVRSIPTNPEMPVDSVFDALGMRFRGGGFSAFPIDRGSFAEFQRVEEGLPYDGSWRAAEIESLISSL</sequence>
<keyword evidence="2" id="KW-1185">Reference proteome</keyword>
<gene>
    <name evidence="1" type="ORF">SAPIO_CDS2159</name>
</gene>
<proteinExistence type="predicted"/>
<name>A0A084GDD4_PSEDA</name>
<dbReference type="GeneID" id="27721231"/>
<dbReference type="KEGG" id="sapo:SAPIO_CDS2159"/>
<dbReference type="OrthoDB" id="4174307at2759"/>
<dbReference type="AlphaFoldDB" id="A0A084GDD4"/>
<reference evidence="1 2" key="1">
    <citation type="journal article" date="2014" name="Genome Announc.">
        <title>Draft genome sequence of the pathogenic fungus Scedosporium apiospermum.</title>
        <authorList>
            <person name="Vandeputte P."/>
            <person name="Ghamrawi S."/>
            <person name="Rechenmann M."/>
            <person name="Iltis A."/>
            <person name="Giraud S."/>
            <person name="Fleury M."/>
            <person name="Thornton C."/>
            <person name="Delhaes L."/>
            <person name="Meyer W."/>
            <person name="Papon N."/>
            <person name="Bouchara J.P."/>
        </authorList>
    </citation>
    <scope>NUCLEOTIDE SEQUENCE [LARGE SCALE GENOMIC DNA]</scope>
    <source>
        <strain evidence="1 2">IHEM 14462</strain>
    </source>
</reference>